<dbReference type="InterPro" id="IPR005793">
    <property type="entry name" value="Formyl_trans_C"/>
</dbReference>
<dbReference type="HAMAP" id="MF_00182">
    <property type="entry name" value="Formyl_trans"/>
    <property type="match status" value="1"/>
</dbReference>
<dbReference type="AlphaFoldDB" id="A0A6S6P6P3"/>
<dbReference type="CDD" id="cd08704">
    <property type="entry name" value="Met_tRNA_FMT_C"/>
    <property type="match status" value="1"/>
</dbReference>
<evidence type="ECO:0000256" key="2">
    <source>
        <dbReference type="ARBA" id="ARBA00012261"/>
    </source>
</evidence>
<dbReference type="InterPro" id="IPR044135">
    <property type="entry name" value="Met-tRNA-FMT_C"/>
</dbReference>
<accession>A0A6S6P6P3</accession>
<dbReference type="InterPro" id="IPR002376">
    <property type="entry name" value="Formyl_transf_N"/>
</dbReference>
<feature type="binding site" evidence="5">
    <location>
        <begin position="110"/>
        <end position="113"/>
    </location>
    <ligand>
        <name>(6S)-5,6,7,8-tetrahydrofolate</name>
        <dbReference type="ChEBI" id="CHEBI:57453"/>
    </ligand>
</feature>
<evidence type="ECO:0000259" key="6">
    <source>
        <dbReference type="Pfam" id="PF00551"/>
    </source>
</evidence>
<dbReference type="CDD" id="cd08646">
    <property type="entry name" value="FMT_core_Met-tRNA-FMT_N"/>
    <property type="match status" value="1"/>
</dbReference>
<dbReference type="Gene3D" id="3.40.50.12230">
    <property type="match status" value="1"/>
</dbReference>
<reference evidence="8 9" key="1">
    <citation type="submission" date="2020-07" db="EMBL/GenBank/DDBJ databases">
        <title>Complete genome sequence of Mycolicibacterium litorale like strain isolated from cardiac implantable electronic device infection.</title>
        <authorList>
            <person name="Fukano H."/>
            <person name="Miyama H."/>
            <person name="Hoshino Y."/>
        </authorList>
    </citation>
    <scope>NUCLEOTIDE SEQUENCE [LARGE SCALE GENOMIC DNA]</scope>
    <source>
        <strain evidence="8 9">NIIDNTM18</strain>
    </source>
</reference>
<dbReference type="InterPro" id="IPR041711">
    <property type="entry name" value="Met-tRNA-FMT_N"/>
</dbReference>
<evidence type="ECO:0000256" key="3">
    <source>
        <dbReference type="ARBA" id="ARBA00022679"/>
    </source>
</evidence>
<dbReference type="FunFam" id="3.40.50.12230:FF:000001">
    <property type="entry name" value="Methionyl-tRNA formyltransferase"/>
    <property type="match status" value="1"/>
</dbReference>
<dbReference type="Pfam" id="PF02911">
    <property type="entry name" value="Formyl_trans_C"/>
    <property type="match status" value="1"/>
</dbReference>
<dbReference type="InterPro" id="IPR011034">
    <property type="entry name" value="Formyl_transferase-like_C_sf"/>
</dbReference>
<comment type="similarity">
    <text evidence="1 5">Belongs to the Fmt family.</text>
</comment>
<evidence type="ECO:0000256" key="4">
    <source>
        <dbReference type="ARBA" id="ARBA00022917"/>
    </source>
</evidence>
<evidence type="ECO:0000256" key="1">
    <source>
        <dbReference type="ARBA" id="ARBA00010699"/>
    </source>
</evidence>
<comment type="function">
    <text evidence="5">Attaches a formyl group to the free amino group of methionyl-tRNA(fMet). The formyl group appears to play a dual role in the initiator identity of N-formylmethionyl-tRNA by promoting its recognition by IF2 and preventing the misappropriation of this tRNA by the elongation apparatus.</text>
</comment>
<sequence length="314" mass="32648">MRLVFAGTPEPALPSLQRLIASPRHEVAAVLTRPDAAAGRRGKPAPSPVAQLALDHGIPVLRPPKPNSEEFVAELREIAPDCCAVVAYGALLSERLLAVPAHGWINLHFSLLPAWRGAAPVQAAIAAGDTVTGATTFRIEPALDSGPVYGVVTETIRPTDTAGELLARLADSGAQLLESTLDGIADGRLQAVPQPADGVTVAPKITVEEARVRWDLPAHVVDRRIRAVTPNPGAWTVIGDVRVKLGPVTTGSSATTDAAEPLAPGALRVLKNAVLVGTATEPVRLGTVQPPGKKPMNAADWARGARLDGSVSAQ</sequence>
<evidence type="ECO:0000256" key="5">
    <source>
        <dbReference type="HAMAP-Rule" id="MF_00182"/>
    </source>
</evidence>
<organism evidence="8 9">
    <name type="scientific">Mycolicibacterium litorale</name>
    <dbReference type="NCBI Taxonomy" id="758802"/>
    <lineage>
        <taxon>Bacteria</taxon>
        <taxon>Bacillati</taxon>
        <taxon>Actinomycetota</taxon>
        <taxon>Actinomycetes</taxon>
        <taxon>Mycobacteriales</taxon>
        <taxon>Mycobacteriaceae</taxon>
        <taxon>Mycolicibacterium</taxon>
    </lineage>
</organism>
<gene>
    <name evidence="5 8" type="primary">fmt</name>
    <name evidence="8" type="ORF">NIIDNTM18_23350</name>
</gene>
<dbReference type="NCBIfam" id="TIGR00460">
    <property type="entry name" value="fmt"/>
    <property type="match status" value="1"/>
</dbReference>
<dbReference type="SUPFAM" id="SSF53328">
    <property type="entry name" value="Formyltransferase"/>
    <property type="match status" value="1"/>
</dbReference>
<evidence type="ECO:0000259" key="7">
    <source>
        <dbReference type="Pfam" id="PF02911"/>
    </source>
</evidence>
<keyword evidence="4 5" id="KW-0648">Protein biosynthesis</keyword>
<comment type="catalytic activity">
    <reaction evidence="5">
        <text>L-methionyl-tRNA(fMet) + (6R)-10-formyltetrahydrofolate = N-formyl-L-methionyl-tRNA(fMet) + (6S)-5,6,7,8-tetrahydrofolate + H(+)</text>
        <dbReference type="Rhea" id="RHEA:24380"/>
        <dbReference type="Rhea" id="RHEA-COMP:9952"/>
        <dbReference type="Rhea" id="RHEA-COMP:9953"/>
        <dbReference type="ChEBI" id="CHEBI:15378"/>
        <dbReference type="ChEBI" id="CHEBI:57453"/>
        <dbReference type="ChEBI" id="CHEBI:78530"/>
        <dbReference type="ChEBI" id="CHEBI:78844"/>
        <dbReference type="ChEBI" id="CHEBI:195366"/>
        <dbReference type="EC" id="2.1.2.9"/>
    </reaction>
</comment>
<keyword evidence="3 5" id="KW-0808">Transferase</keyword>
<dbReference type="InterPro" id="IPR036477">
    <property type="entry name" value="Formyl_transf_N_sf"/>
</dbReference>
<dbReference type="InterPro" id="IPR005794">
    <property type="entry name" value="Fmt"/>
</dbReference>
<dbReference type="Pfam" id="PF00551">
    <property type="entry name" value="Formyl_trans_N"/>
    <property type="match status" value="1"/>
</dbReference>
<name>A0A6S6P6P3_9MYCO</name>
<dbReference type="PANTHER" id="PTHR11138">
    <property type="entry name" value="METHIONYL-TRNA FORMYLTRANSFERASE"/>
    <property type="match status" value="1"/>
</dbReference>
<dbReference type="EMBL" id="AP023287">
    <property type="protein sequence ID" value="BCI53057.1"/>
    <property type="molecule type" value="Genomic_DNA"/>
</dbReference>
<proteinExistence type="inferred from homology"/>
<dbReference type="Proteomes" id="UP000515734">
    <property type="component" value="Chromosome"/>
</dbReference>
<dbReference type="EC" id="2.1.2.9" evidence="2 5"/>
<evidence type="ECO:0000313" key="8">
    <source>
        <dbReference type="EMBL" id="BCI53057.1"/>
    </source>
</evidence>
<evidence type="ECO:0000313" key="9">
    <source>
        <dbReference type="Proteomes" id="UP000515734"/>
    </source>
</evidence>
<dbReference type="GO" id="GO:0004479">
    <property type="term" value="F:methionyl-tRNA formyltransferase activity"/>
    <property type="evidence" value="ECO:0007669"/>
    <property type="project" value="UniProtKB-UniRule"/>
</dbReference>
<dbReference type="PANTHER" id="PTHR11138:SF5">
    <property type="entry name" value="METHIONYL-TRNA FORMYLTRANSFERASE, MITOCHONDRIAL"/>
    <property type="match status" value="1"/>
</dbReference>
<feature type="domain" description="Formyl transferase N-terminal" evidence="6">
    <location>
        <begin position="5"/>
        <end position="179"/>
    </location>
</feature>
<dbReference type="RefSeq" id="WP_185295793.1">
    <property type="nucleotide sequence ID" value="NZ_AP023287.1"/>
</dbReference>
<dbReference type="GO" id="GO:0005829">
    <property type="term" value="C:cytosol"/>
    <property type="evidence" value="ECO:0007669"/>
    <property type="project" value="TreeGrafter"/>
</dbReference>
<dbReference type="SUPFAM" id="SSF50486">
    <property type="entry name" value="FMT C-terminal domain-like"/>
    <property type="match status" value="1"/>
</dbReference>
<feature type="domain" description="Formyl transferase C-terminal" evidence="7">
    <location>
        <begin position="204"/>
        <end position="305"/>
    </location>
</feature>
<protein>
    <recommendedName>
        <fullName evidence="2 5">Methionyl-tRNA formyltransferase</fullName>
        <ecNumber evidence="2 5">2.1.2.9</ecNumber>
    </recommendedName>
</protein>